<keyword evidence="1 2" id="KW-0694">RNA-binding</keyword>
<feature type="compositionally biased region" description="Low complexity" evidence="3">
    <location>
        <begin position="467"/>
        <end position="479"/>
    </location>
</feature>
<feature type="compositionally biased region" description="Basic and acidic residues" evidence="3">
    <location>
        <begin position="403"/>
        <end position="429"/>
    </location>
</feature>
<dbReference type="OrthoDB" id="431169at2759"/>
<evidence type="ECO:0000313" key="5">
    <source>
        <dbReference type="EMBL" id="KAF8914304.1"/>
    </source>
</evidence>
<feature type="compositionally biased region" description="Low complexity" evidence="3">
    <location>
        <begin position="852"/>
        <end position="892"/>
    </location>
</feature>
<feature type="compositionally biased region" description="Low complexity" evidence="3">
    <location>
        <begin position="1060"/>
        <end position="1071"/>
    </location>
</feature>
<feature type="region of interest" description="Disordered" evidence="3">
    <location>
        <begin position="928"/>
        <end position="987"/>
    </location>
</feature>
<dbReference type="Pfam" id="PF00076">
    <property type="entry name" value="RRM_1"/>
    <property type="match status" value="1"/>
</dbReference>
<dbReference type="PROSITE" id="PS50102">
    <property type="entry name" value="RRM"/>
    <property type="match status" value="1"/>
</dbReference>
<reference evidence="5" key="1">
    <citation type="submission" date="2020-11" db="EMBL/GenBank/DDBJ databases">
        <authorList>
            <consortium name="DOE Joint Genome Institute"/>
            <person name="Ahrendt S."/>
            <person name="Riley R."/>
            <person name="Andreopoulos W."/>
            <person name="LaButti K."/>
            <person name="Pangilinan J."/>
            <person name="Ruiz-duenas F.J."/>
            <person name="Barrasa J.M."/>
            <person name="Sanchez-Garcia M."/>
            <person name="Camarero S."/>
            <person name="Miyauchi S."/>
            <person name="Serrano A."/>
            <person name="Linde D."/>
            <person name="Babiker R."/>
            <person name="Drula E."/>
            <person name="Ayuso-Fernandez I."/>
            <person name="Pacheco R."/>
            <person name="Padilla G."/>
            <person name="Ferreira P."/>
            <person name="Barriuso J."/>
            <person name="Kellner H."/>
            <person name="Castanera R."/>
            <person name="Alfaro M."/>
            <person name="Ramirez L."/>
            <person name="Pisabarro A.G."/>
            <person name="Kuo A."/>
            <person name="Tritt A."/>
            <person name="Lipzen A."/>
            <person name="He G."/>
            <person name="Yan M."/>
            <person name="Ng V."/>
            <person name="Cullen D."/>
            <person name="Martin F."/>
            <person name="Rosso M.-N."/>
            <person name="Henrissat B."/>
            <person name="Hibbett D."/>
            <person name="Martinez A.T."/>
            <person name="Grigoriev I.V."/>
        </authorList>
    </citation>
    <scope>NUCLEOTIDE SEQUENCE</scope>
    <source>
        <strain evidence="5">AH 44721</strain>
    </source>
</reference>
<feature type="compositionally biased region" description="Basic and acidic residues" evidence="3">
    <location>
        <begin position="509"/>
        <end position="528"/>
    </location>
</feature>
<feature type="compositionally biased region" description="Polar residues" evidence="3">
    <location>
        <begin position="491"/>
        <end position="508"/>
    </location>
</feature>
<evidence type="ECO:0000256" key="1">
    <source>
        <dbReference type="ARBA" id="ARBA00022884"/>
    </source>
</evidence>
<feature type="compositionally biased region" description="Low complexity" evidence="3">
    <location>
        <begin position="674"/>
        <end position="723"/>
    </location>
</feature>
<feature type="region of interest" description="Disordered" evidence="3">
    <location>
        <begin position="1034"/>
        <end position="1077"/>
    </location>
</feature>
<feature type="region of interest" description="Disordered" evidence="3">
    <location>
        <begin position="663"/>
        <end position="741"/>
    </location>
</feature>
<feature type="compositionally biased region" description="Polar residues" evidence="3">
    <location>
        <begin position="560"/>
        <end position="573"/>
    </location>
</feature>
<feature type="region of interest" description="Disordered" evidence="3">
    <location>
        <begin position="448"/>
        <end position="621"/>
    </location>
</feature>
<dbReference type="Proteomes" id="UP000724874">
    <property type="component" value="Unassembled WGS sequence"/>
</dbReference>
<evidence type="ECO:0000313" key="6">
    <source>
        <dbReference type="Proteomes" id="UP000724874"/>
    </source>
</evidence>
<evidence type="ECO:0000256" key="3">
    <source>
        <dbReference type="SAM" id="MobiDB-lite"/>
    </source>
</evidence>
<sequence>MQPYDHRPSYDYSQPNGSHKPYLPDQFIPAKPPAQQQAHAGFPSYSNGVQISSQTPYGPHVPTIGSNNPPAPSGLSNSSSMNMTNGSNTAANGEEISTIFVVGFPEDMQEREFQNMFTFSQGFEAATLKIPNKEYTAYGSLIGAGPPGSNISNVNVLRGPGAFPYAGPNDPYNLVTANQGGVVIDGGRDGTTASWPAPQHLPLADELNVGAHFLGAGAGLGLGMGVGSNPNLPPRKQIIGFAKFRTREEALAARDALQGRRVDIEKGAVLKAEMAKKNLHTKRGVGPVPGAGAATQTQQQQQQHVNGLSVDAFNVDPSFPPVMPSQTSNRDSLQAQALSRLGSWQPQVLSDAAPAVNGSSRDEEERKRESLLSLGVANLSLVPGGVSPSIAPATSVAVLTSRSSRERVEEEEREQRRREAKDTERETHLMRLRASNPPAFDAFHSVSATSTSPNTNGVGATPISRQSSNASNISASGISPWMPNSAAPATESVTTTSPMLGEQETAQHTQKELAEVGEQRDESERAEPQAHGIVGPWDRINVRSAPESERSSSPPGQGIEAQQPSQQRHSVTYQPQFLHLHEQQQQAQQQLYHSSSQSESSETGSAMGAAELSSSSSHPAQNPIGYVGARLGFGGQGATSSFMAQNTFPRGAAPAFTPAQQQPIGAASMQRTPNAITSNSTSAPSSGSSAAGSVNGGNTSPQLPSPASANGTGSTTSVTSASGMNGSALSSGGSSIVRGTVDQNPPINTLYVGNLPTSPPPIGYPSDYLEETLREVFSVRPGYRKLCFRHKANGPMCFVEFEDVHYAAKALQEMSGNTLRGAVKNGIRLSYSKNPLGVRTPTSAGANQGGPTLQQQQQLTQTLNSHHFQQQYHHLHQQGQQGPPLTLTSSSTASGQDANFQSRLADDFHAPMGHRGILPSSILRRDSVLSPTSSSSQAQAQAAQPYLSSSGSSSGSGGNGGNNNGNNNPNSFLSSPPPRFYSTSPGSGMAFGTASSTPLTGASNAFVPRSAVNGAGGMFNGGNFGAYSPFAVPPHFSNESPFGQPPIPPHLQPLSIPSEQLQQQHNQQQQQGGPNDE</sequence>
<feature type="compositionally biased region" description="Polar residues" evidence="3">
    <location>
        <begin position="724"/>
        <end position="734"/>
    </location>
</feature>
<gene>
    <name evidence="5" type="ORF">CPB84DRAFT_78272</name>
</gene>
<evidence type="ECO:0000256" key="2">
    <source>
        <dbReference type="PROSITE-ProRule" id="PRU00176"/>
    </source>
</evidence>
<feature type="compositionally biased region" description="Low complexity" evidence="3">
    <location>
        <begin position="65"/>
        <end position="83"/>
    </location>
</feature>
<organism evidence="5 6">
    <name type="scientific">Gymnopilus junonius</name>
    <name type="common">Spectacular rustgill mushroom</name>
    <name type="synonym">Gymnopilus spectabilis subsp. junonius</name>
    <dbReference type="NCBI Taxonomy" id="109634"/>
    <lineage>
        <taxon>Eukaryota</taxon>
        <taxon>Fungi</taxon>
        <taxon>Dikarya</taxon>
        <taxon>Basidiomycota</taxon>
        <taxon>Agaricomycotina</taxon>
        <taxon>Agaricomycetes</taxon>
        <taxon>Agaricomycetidae</taxon>
        <taxon>Agaricales</taxon>
        <taxon>Agaricineae</taxon>
        <taxon>Hymenogastraceae</taxon>
        <taxon>Gymnopilus</taxon>
    </lineage>
</organism>
<proteinExistence type="predicted"/>
<dbReference type="InterPro" id="IPR012677">
    <property type="entry name" value="Nucleotide-bd_a/b_plait_sf"/>
</dbReference>
<dbReference type="GO" id="GO:0003723">
    <property type="term" value="F:RNA binding"/>
    <property type="evidence" value="ECO:0007669"/>
    <property type="project" value="UniProtKB-UniRule"/>
</dbReference>
<dbReference type="InterPro" id="IPR035979">
    <property type="entry name" value="RBD_domain_sf"/>
</dbReference>
<feature type="compositionally biased region" description="Polar residues" evidence="3">
    <location>
        <begin position="840"/>
        <end position="851"/>
    </location>
</feature>
<feature type="region of interest" description="Disordered" evidence="3">
    <location>
        <begin position="834"/>
        <end position="896"/>
    </location>
</feature>
<dbReference type="Gene3D" id="3.30.70.330">
    <property type="match status" value="2"/>
</dbReference>
<feature type="compositionally biased region" description="Polar residues" evidence="3">
    <location>
        <begin position="448"/>
        <end position="466"/>
    </location>
</feature>
<dbReference type="EMBL" id="JADNYJ010000001">
    <property type="protein sequence ID" value="KAF8914304.1"/>
    <property type="molecule type" value="Genomic_DNA"/>
</dbReference>
<feature type="domain" description="RRM" evidence="4">
    <location>
        <begin position="748"/>
        <end position="834"/>
    </location>
</feature>
<feature type="compositionally biased region" description="Polar residues" evidence="3">
    <location>
        <begin position="324"/>
        <end position="333"/>
    </location>
</feature>
<feature type="compositionally biased region" description="Polar residues" evidence="3">
    <location>
        <begin position="44"/>
        <end position="56"/>
    </location>
</feature>
<dbReference type="SMART" id="SM00360">
    <property type="entry name" value="RRM"/>
    <property type="match status" value="1"/>
</dbReference>
<protein>
    <recommendedName>
        <fullName evidence="4">RRM domain-containing protein</fullName>
    </recommendedName>
</protein>
<feature type="region of interest" description="Disordered" evidence="3">
    <location>
        <begin position="1"/>
        <end position="83"/>
    </location>
</feature>
<feature type="compositionally biased region" description="Low complexity" evidence="3">
    <location>
        <begin position="284"/>
        <end position="303"/>
    </location>
</feature>
<feature type="compositionally biased region" description="Low complexity" evidence="3">
    <location>
        <begin position="928"/>
        <end position="953"/>
    </location>
</feature>
<feature type="compositionally biased region" description="Low complexity" evidence="3">
    <location>
        <begin position="574"/>
        <end position="602"/>
    </location>
</feature>
<comment type="caution">
    <text evidence="5">The sequence shown here is derived from an EMBL/GenBank/DDBJ whole genome shotgun (WGS) entry which is preliminary data.</text>
</comment>
<evidence type="ECO:0000259" key="4">
    <source>
        <dbReference type="PROSITE" id="PS50102"/>
    </source>
</evidence>
<feature type="region of interest" description="Disordered" evidence="3">
    <location>
        <begin position="278"/>
        <end position="333"/>
    </location>
</feature>
<name>A0A9P5P564_GYMJU</name>
<dbReference type="AlphaFoldDB" id="A0A9P5P564"/>
<feature type="compositionally biased region" description="Gly residues" evidence="3">
    <location>
        <begin position="954"/>
        <end position="963"/>
    </location>
</feature>
<feature type="region of interest" description="Disordered" evidence="3">
    <location>
        <begin position="396"/>
        <end position="429"/>
    </location>
</feature>
<dbReference type="InterPro" id="IPR000504">
    <property type="entry name" value="RRM_dom"/>
</dbReference>
<dbReference type="SUPFAM" id="SSF54928">
    <property type="entry name" value="RNA-binding domain, RBD"/>
    <property type="match status" value="1"/>
</dbReference>
<keyword evidence="6" id="KW-1185">Reference proteome</keyword>
<accession>A0A9P5P564</accession>
<dbReference type="PANTHER" id="PTHR10501">
    <property type="entry name" value="U1 SMALL NUCLEAR RIBONUCLEOPROTEIN A/U2 SMALL NUCLEAR RIBONUCLEOPROTEIN B"/>
    <property type="match status" value="1"/>
</dbReference>